<evidence type="ECO:0000256" key="4">
    <source>
        <dbReference type="ARBA" id="ARBA00023163"/>
    </source>
</evidence>
<name>A0A5B0R978_PUCGR</name>
<evidence type="ECO:0000256" key="5">
    <source>
        <dbReference type="ARBA" id="ARBA00023242"/>
    </source>
</evidence>
<gene>
    <name evidence="6" type="ORF">PGTUg99_033623</name>
</gene>
<evidence type="ECO:0000313" key="7">
    <source>
        <dbReference type="Proteomes" id="UP000325313"/>
    </source>
</evidence>
<keyword evidence="5" id="KW-0539">Nucleus</keyword>
<dbReference type="Gene3D" id="3.80.10.10">
    <property type="entry name" value="Ribonuclease Inhibitor"/>
    <property type="match status" value="1"/>
</dbReference>
<dbReference type="PANTHER" id="PTHR11988:SF27">
    <property type="entry name" value="GH27708P"/>
    <property type="match status" value="1"/>
</dbReference>
<evidence type="ECO:0000313" key="6">
    <source>
        <dbReference type="EMBL" id="KAA1122207.1"/>
    </source>
</evidence>
<comment type="subcellular location">
    <subcellularLocation>
        <location evidence="1">Nucleus</location>
    </subcellularLocation>
</comment>
<dbReference type="AlphaFoldDB" id="A0A5B0R978"/>
<evidence type="ECO:0008006" key="8">
    <source>
        <dbReference type="Google" id="ProtNLM"/>
    </source>
</evidence>
<sequence length="400" mass="45510">MMLQTSSSKEGLPSNTLVSLSLVSRIFRQCAQERLFRDVILDSPWKAYLFISVLTGSRAECQAQEVYGEIDFPCLNKLAQHVRSLQFRWPGHPICTMGRGGGSAICEIIRACPLLESISIGATFFRRCKQPIIEALASRKFIKEFALLQNPTDGVNIVFQWTLDDMVAQLFSKWDMLEALELEELSSQPVDMIESIPKPIPVFNCALRKLKLRKPNLDESELYLLLKNSRETIRKLSIDNPSSKIQRPGLFRILKECIGPDLESLSIYVEPDWHHLYFQRNADLEDPAQNPSMLDILFKSSFRKIKFLRIRGPLASSKLLELLPETIVDLRWGQCDYGAACFAAKLFTWRNNKDNLSPPPGPPPGFEDRGPWLPNLEKFHISDAMAYKTVKLPMPDQPGN</sequence>
<keyword evidence="4" id="KW-0804">Transcription</keyword>
<keyword evidence="2" id="KW-0805">Transcription regulation</keyword>
<dbReference type="EMBL" id="VDEP01000236">
    <property type="protein sequence ID" value="KAA1122207.1"/>
    <property type="molecule type" value="Genomic_DNA"/>
</dbReference>
<dbReference type="InterPro" id="IPR032675">
    <property type="entry name" value="LRR_dom_sf"/>
</dbReference>
<accession>A0A5B0R978</accession>
<dbReference type="Proteomes" id="UP000325313">
    <property type="component" value="Unassembled WGS sequence"/>
</dbReference>
<protein>
    <recommendedName>
        <fullName evidence="8">F-box domain-containing protein</fullName>
    </recommendedName>
</protein>
<dbReference type="GO" id="GO:0000978">
    <property type="term" value="F:RNA polymerase II cis-regulatory region sequence-specific DNA binding"/>
    <property type="evidence" value="ECO:0007669"/>
    <property type="project" value="TreeGrafter"/>
</dbReference>
<evidence type="ECO:0000256" key="3">
    <source>
        <dbReference type="ARBA" id="ARBA00023125"/>
    </source>
</evidence>
<dbReference type="GO" id="GO:0005634">
    <property type="term" value="C:nucleus"/>
    <property type="evidence" value="ECO:0007669"/>
    <property type="project" value="UniProtKB-SubCell"/>
</dbReference>
<reference evidence="6 7" key="1">
    <citation type="submission" date="2019-05" db="EMBL/GenBank/DDBJ databases">
        <title>Emergence of the Ug99 lineage of the wheat stem rust pathogen through somatic hybridization.</title>
        <authorList>
            <person name="Li F."/>
            <person name="Upadhyaya N.M."/>
            <person name="Sperschneider J."/>
            <person name="Matny O."/>
            <person name="Nguyen-Phuc H."/>
            <person name="Mago R."/>
            <person name="Raley C."/>
            <person name="Miller M.E."/>
            <person name="Silverstein K.A.T."/>
            <person name="Henningsen E."/>
            <person name="Hirsch C.D."/>
            <person name="Visser B."/>
            <person name="Pretorius Z.A."/>
            <person name="Steffenson B.J."/>
            <person name="Schwessinger B."/>
            <person name="Dodds P.N."/>
            <person name="Figueroa M."/>
        </authorList>
    </citation>
    <scope>NUCLEOTIDE SEQUENCE [LARGE SCALE GENOMIC DNA]</scope>
    <source>
        <strain evidence="6 7">Ug99</strain>
    </source>
</reference>
<dbReference type="PANTHER" id="PTHR11988">
    <property type="entry name" value="THYROTROPH EMBRYONIC FACTOR RELATED"/>
    <property type="match status" value="1"/>
</dbReference>
<proteinExistence type="predicted"/>
<comment type="caution">
    <text evidence="6">The sequence shown here is derived from an EMBL/GenBank/DDBJ whole genome shotgun (WGS) entry which is preliminary data.</text>
</comment>
<dbReference type="GO" id="GO:0000981">
    <property type="term" value="F:DNA-binding transcription factor activity, RNA polymerase II-specific"/>
    <property type="evidence" value="ECO:0007669"/>
    <property type="project" value="TreeGrafter"/>
</dbReference>
<organism evidence="6 7">
    <name type="scientific">Puccinia graminis f. sp. tritici</name>
    <dbReference type="NCBI Taxonomy" id="56615"/>
    <lineage>
        <taxon>Eukaryota</taxon>
        <taxon>Fungi</taxon>
        <taxon>Dikarya</taxon>
        <taxon>Basidiomycota</taxon>
        <taxon>Pucciniomycotina</taxon>
        <taxon>Pucciniomycetes</taxon>
        <taxon>Pucciniales</taxon>
        <taxon>Pucciniaceae</taxon>
        <taxon>Puccinia</taxon>
    </lineage>
</organism>
<evidence type="ECO:0000256" key="1">
    <source>
        <dbReference type="ARBA" id="ARBA00004123"/>
    </source>
</evidence>
<keyword evidence="3" id="KW-0238">DNA-binding</keyword>
<evidence type="ECO:0000256" key="2">
    <source>
        <dbReference type="ARBA" id="ARBA00023015"/>
    </source>
</evidence>
<dbReference type="InterPro" id="IPR040223">
    <property type="entry name" value="PAR_bZIP"/>
</dbReference>